<keyword evidence="6 7" id="KW-0326">Glycosidase</keyword>
<evidence type="ECO:0000313" key="10">
    <source>
        <dbReference type="EMBL" id="RXK40470.1"/>
    </source>
</evidence>
<dbReference type="Pfam" id="PF00933">
    <property type="entry name" value="Glyco_hydro_3"/>
    <property type="match status" value="1"/>
</dbReference>
<name>A0A4Q1BRC6_TREME</name>
<dbReference type="Pfam" id="PF01915">
    <property type="entry name" value="Glyco_hydro_3_C"/>
    <property type="match status" value="1"/>
</dbReference>
<dbReference type="InterPro" id="IPR017853">
    <property type="entry name" value="GH"/>
</dbReference>
<feature type="domain" description="PA14" evidence="9">
    <location>
        <begin position="408"/>
        <end position="568"/>
    </location>
</feature>
<comment type="catalytic activity">
    <reaction evidence="1 7">
        <text>Hydrolysis of terminal, non-reducing beta-D-glucosyl residues with release of beta-D-glucose.</text>
        <dbReference type="EC" id="3.2.1.21"/>
    </reaction>
</comment>
<dbReference type="Gene3D" id="3.40.50.1700">
    <property type="entry name" value="Glycoside hydrolase family 3 C-terminal domain"/>
    <property type="match status" value="1"/>
</dbReference>
<dbReference type="SUPFAM" id="SSF52279">
    <property type="entry name" value="Beta-D-glucan exohydrolase, C-terminal domain"/>
    <property type="match status" value="1"/>
</dbReference>
<sequence length="880" mass="98193">MDRSFLSANIPDLVGRLTMEEKISLLAGEDFWSTVPIPRLNIPKIKMSDGPNGARGESFFKMTPAVAAPNATCLAATFSTSLVRSCAQLLAAETKARNAVCLLAPTINIQRSPLGGRAFESFSEDPTLSGLLAAAYVDGLQSSGVSATIKHFVANDQEDDRMGANCIISPRALREIYLRPFQIAQARSKPWAYMTAYSKINGIHCSENEWLIQDLLRKEWGHEGMVMSDWYGTYSVCESINAGCDLEMPGPTVWRGQQQVGHLIMAHKIDPRTIDRNAQRVLEWVQRCARMNEDLVYAPPKEERSRTENKEEDAKLLRRIGAEGIVLLKNEQDILPIEGKRKVAIIGPNAKSKILTGGGSALLRAAWAVTPWQGLEDNKPSEVELTYSYGCTGTKYLPVLDEHFTCIDGSPGFNLSHHNIVDGVQSEKPHVVDKWDSSDMFMGDYSPPGLQRPFVTELRAIFTSPIDGEYDFGLTVTGRGWLYLDDQLVVDNSSNQQRGEAFFGSGTVERVGKVRVHKDQKYILRVIHDGRKEMSGHGAGDPNPFPASGLRIGAFPSSDPEETMQQAVDLAKESDIAIVVVGLNSDWESEGYDRLNLSLPLRQNELVTRISAVNPNTVVVVQGGSAVSMPWKDEVKGIIHCWYGGNEAGNAIADILYGSVNPSGRLPISFPEKEEDIAAWTGRRSQGGEIRYEEGIWVGYRWHNVRKIKPLWAFGYGLSYTFWEYQDLSVTSHVKERDLDSENKLEVGNEGRIGRLEVGTKKVTVDEWRLKVSVKVKNIGKRKGDHSVHFYFSPPERKGMGLEHPQWTLQGFGKVYGVGSGKEELVEVEFDKYAISHWDPIHDVWRVEKGEWIVRIGIDSQTMWGKETFVIDEDMEWVGV</sequence>
<protein>
    <recommendedName>
        <fullName evidence="3 7">beta-glucosidase</fullName>
        <ecNumber evidence="3 7">3.2.1.21</ecNumber>
    </recommendedName>
</protein>
<evidence type="ECO:0000313" key="11">
    <source>
        <dbReference type="Proteomes" id="UP000289152"/>
    </source>
</evidence>
<dbReference type="AlphaFoldDB" id="A0A4Q1BRC6"/>
<dbReference type="Gene3D" id="2.60.120.260">
    <property type="entry name" value="Galactose-binding domain-like"/>
    <property type="match status" value="1"/>
</dbReference>
<dbReference type="EC" id="3.2.1.21" evidence="3 7"/>
<evidence type="ECO:0000256" key="2">
    <source>
        <dbReference type="ARBA" id="ARBA00005336"/>
    </source>
</evidence>
<dbReference type="InterPro" id="IPR001764">
    <property type="entry name" value="Glyco_hydro_3_N"/>
</dbReference>
<dbReference type="InterPro" id="IPR013783">
    <property type="entry name" value="Ig-like_fold"/>
</dbReference>
<dbReference type="PANTHER" id="PTHR42715:SF10">
    <property type="entry name" value="BETA-GLUCOSIDASE"/>
    <property type="match status" value="1"/>
</dbReference>
<comment type="caution">
    <text evidence="10">The sequence shown here is derived from an EMBL/GenBank/DDBJ whole genome shotgun (WGS) entry which is preliminary data.</text>
</comment>
<dbReference type="InterPro" id="IPR037524">
    <property type="entry name" value="PA14/GLEYA"/>
</dbReference>
<dbReference type="PANTHER" id="PTHR42715">
    <property type="entry name" value="BETA-GLUCOSIDASE"/>
    <property type="match status" value="1"/>
</dbReference>
<keyword evidence="5 7" id="KW-0119">Carbohydrate metabolism</keyword>
<evidence type="ECO:0000256" key="5">
    <source>
        <dbReference type="ARBA" id="ARBA00023277"/>
    </source>
</evidence>
<keyword evidence="11" id="KW-1185">Reference proteome</keyword>
<keyword evidence="4 7" id="KW-0378">Hydrolase</keyword>
<organism evidence="10 11">
    <name type="scientific">Tremella mesenterica</name>
    <name type="common">Jelly fungus</name>
    <dbReference type="NCBI Taxonomy" id="5217"/>
    <lineage>
        <taxon>Eukaryota</taxon>
        <taxon>Fungi</taxon>
        <taxon>Dikarya</taxon>
        <taxon>Basidiomycota</taxon>
        <taxon>Agaricomycotina</taxon>
        <taxon>Tremellomycetes</taxon>
        <taxon>Tremellales</taxon>
        <taxon>Tremellaceae</taxon>
        <taxon>Tremella</taxon>
    </lineage>
</organism>
<dbReference type="GO" id="GO:0008422">
    <property type="term" value="F:beta-glucosidase activity"/>
    <property type="evidence" value="ECO:0007669"/>
    <property type="project" value="UniProtKB-EC"/>
</dbReference>
<comment type="pathway">
    <text evidence="7">Glycan metabolism; cellulose degradation.</text>
</comment>
<dbReference type="InterPro" id="IPR036962">
    <property type="entry name" value="Glyco_hydro_3_N_sf"/>
</dbReference>
<keyword evidence="7" id="KW-0624">Polysaccharide degradation</keyword>
<evidence type="ECO:0000259" key="9">
    <source>
        <dbReference type="PROSITE" id="PS51820"/>
    </source>
</evidence>
<dbReference type="PROSITE" id="PS00775">
    <property type="entry name" value="GLYCOSYL_HYDROL_F3"/>
    <property type="match status" value="1"/>
</dbReference>
<dbReference type="VEuPathDB" id="FungiDB:TREMEDRAFT_41754"/>
<comment type="similarity">
    <text evidence="2 7">Belongs to the glycosyl hydrolase 3 family.</text>
</comment>
<proteinExistence type="inferred from homology"/>
<dbReference type="OrthoDB" id="47059at2759"/>
<dbReference type="Pfam" id="PF07691">
    <property type="entry name" value="PA14"/>
    <property type="match status" value="1"/>
</dbReference>
<dbReference type="Pfam" id="PF14310">
    <property type="entry name" value="Fn3-like"/>
    <property type="match status" value="1"/>
</dbReference>
<dbReference type="GO" id="GO:0030245">
    <property type="term" value="P:cellulose catabolic process"/>
    <property type="evidence" value="ECO:0007669"/>
    <property type="project" value="UniProtKB-UniPathway"/>
</dbReference>
<dbReference type="Proteomes" id="UP000289152">
    <property type="component" value="Unassembled WGS sequence"/>
</dbReference>
<dbReference type="InterPro" id="IPR002772">
    <property type="entry name" value="Glyco_hydro_3_C"/>
</dbReference>
<dbReference type="Gene3D" id="2.60.40.10">
    <property type="entry name" value="Immunoglobulins"/>
    <property type="match status" value="1"/>
</dbReference>
<dbReference type="InterPro" id="IPR026891">
    <property type="entry name" value="Fn3-like"/>
</dbReference>
<dbReference type="SMART" id="SM01217">
    <property type="entry name" value="Fn3_like"/>
    <property type="match status" value="1"/>
</dbReference>
<evidence type="ECO:0000256" key="1">
    <source>
        <dbReference type="ARBA" id="ARBA00000448"/>
    </source>
</evidence>
<dbReference type="PRINTS" id="PR00133">
    <property type="entry name" value="GLHYDRLASE3"/>
</dbReference>
<evidence type="ECO:0000256" key="6">
    <source>
        <dbReference type="ARBA" id="ARBA00023295"/>
    </source>
</evidence>
<reference evidence="10 11" key="1">
    <citation type="submission" date="2016-06" db="EMBL/GenBank/DDBJ databases">
        <title>Evolution of pathogenesis and genome organization in the Tremellales.</title>
        <authorList>
            <person name="Cuomo C."/>
            <person name="Litvintseva A."/>
            <person name="Heitman J."/>
            <person name="Chen Y."/>
            <person name="Sun S."/>
            <person name="Springer D."/>
            <person name="Dromer F."/>
            <person name="Young S."/>
            <person name="Zeng Q."/>
            <person name="Chapman S."/>
            <person name="Gujja S."/>
            <person name="Saif S."/>
            <person name="Birren B."/>
        </authorList>
    </citation>
    <scope>NUCLEOTIDE SEQUENCE [LARGE SCALE GENOMIC DNA]</scope>
    <source>
        <strain evidence="10 11">ATCC 28783</strain>
    </source>
</reference>
<dbReference type="FunCoup" id="A0A4Q1BRC6">
    <property type="interactions" value="29"/>
</dbReference>
<dbReference type="SUPFAM" id="SSF51445">
    <property type="entry name" value="(Trans)glycosidases"/>
    <property type="match status" value="1"/>
</dbReference>
<dbReference type="InterPro" id="IPR011658">
    <property type="entry name" value="PA14_dom"/>
</dbReference>
<evidence type="ECO:0000256" key="8">
    <source>
        <dbReference type="SAM" id="MobiDB-lite"/>
    </source>
</evidence>
<dbReference type="PROSITE" id="PS51820">
    <property type="entry name" value="PA14"/>
    <property type="match status" value="1"/>
</dbReference>
<feature type="region of interest" description="Disordered" evidence="8">
    <location>
        <begin position="534"/>
        <end position="563"/>
    </location>
</feature>
<dbReference type="InterPro" id="IPR050288">
    <property type="entry name" value="Cellulose_deg_GH3"/>
</dbReference>
<accession>A0A4Q1BRC6</accession>
<dbReference type="InParanoid" id="A0A4Q1BRC6"/>
<dbReference type="InterPro" id="IPR019800">
    <property type="entry name" value="Glyco_hydro_3_AS"/>
</dbReference>
<evidence type="ECO:0000256" key="3">
    <source>
        <dbReference type="ARBA" id="ARBA00012744"/>
    </source>
</evidence>
<dbReference type="InterPro" id="IPR036881">
    <property type="entry name" value="Glyco_hydro_3_C_sf"/>
</dbReference>
<evidence type="ECO:0000256" key="7">
    <source>
        <dbReference type="RuleBase" id="RU361161"/>
    </source>
</evidence>
<dbReference type="UniPathway" id="UPA00696"/>
<dbReference type="Gene3D" id="3.20.20.300">
    <property type="entry name" value="Glycoside hydrolase, family 3, N-terminal domain"/>
    <property type="match status" value="1"/>
</dbReference>
<dbReference type="EMBL" id="SDIL01000018">
    <property type="protein sequence ID" value="RXK40470.1"/>
    <property type="molecule type" value="Genomic_DNA"/>
</dbReference>
<evidence type="ECO:0000256" key="4">
    <source>
        <dbReference type="ARBA" id="ARBA00022801"/>
    </source>
</evidence>
<gene>
    <name evidence="10" type="ORF">M231_02303</name>
</gene>